<dbReference type="PRINTS" id="PR00326">
    <property type="entry name" value="GTP1OBG"/>
</dbReference>
<comment type="caution">
    <text evidence="11">The sequence shown here is derived from an EMBL/GenBank/DDBJ whole genome shotgun (WGS) entry which is preliminary data.</text>
</comment>
<comment type="function">
    <text evidence="8">An essential GTPase which binds GTP, GDP and possibly (p)ppGpp with moderate affinity, with high nucleotide exchange rates and a fairly low GTP hydrolysis rate. Plays a role in control of the cell cycle, stress response, ribosome biogenesis and in those bacteria that undergo differentiation, in morphogenesis control.</text>
</comment>
<feature type="binding site" evidence="8">
    <location>
        <begin position="372"/>
        <end position="374"/>
    </location>
    <ligand>
        <name>GTP</name>
        <dbReference type="ChEBI" id="CHEBI:37565"/>
    </ligand>
</feature>
<dbReference type="InterPro" id="IPR014100">
    <property type="entry name" value="GTP-bd_Obg/CgtA"/>
</dbReference>
<dbReference type="SUPFAM" id="SSF52540">
    <property type="entry name" value="P-loop containing nucleoside triphosphate hydrolases"/>
    <property type="match status" value="1"/>
</dbReference>
<feature type="domain" description="Obg" evidence="10">
    <location>
        <begin position="1"/>
        <end position="158"/>
    </location>
</feature>
<dbReference type="RefSeq" id="WP_104762364.1">
    <property type="nucleotide sequence ID" value="NZ_FZPM01000004.1"/>
</dbReference>
<comment type="subcellular location">
    <subcellularLocation>
        <location evidence="8">Cytoplasm</location>
    </subcellularLocation>
</comment>
<dbReference type="GO" id="GO:0042254">
    <property type="term" value="P:ribosome biogenesis"/>
    <property type="evidence" value="ECO:0007669"/>
    <property type="project" value="UniProtKB-UniRule"/>
</dbReference>
<dbReference type="InterPro" id="IPR036726">
    <property type="entry name" value="GTP1_OBG_dom_sf"/>
</dbReference>
<dbReference type="GO" id="GO:0005525">
    <property type="term" value="F:GTP binding"/>
    <property type="evidence" value="ECO:0007669"/>
    <property type="project" value="UniProtKB-UniRule"/>
</dbReference>
<dbReference type="InterPro" id="IPR006074">
    <property type="entry name" value="GTP1-OBG_CS"/>
</dbReference>
<feature type="binding site" evidence="8">
    <location>
        <begin position="190"/>
        <end position="194"/>
    </location>
    <ligand>
        <name>GTP</name>
        <dbReference type="ChEBI" id="CHEBI:37565"/>
    </ligand>
</feature>
<sequence>MFIDNVEIFIQSGNGGAGAVSFRREKFVLQGGPDGGDGGDGGDVYIAVDKNTSTLAKFRGHKNYIAQNGAQGGAKKCHGKKGKDIVLYIPPGTQIIDAHTKVLLFDLVHDGEKIKILHGGKGGLGNARFKNSINQRPNYAQKGIAGSSLRVILELKLIADIALVGFPNAGKSSLIARLTNSKPKIANYEFSTLVPNLGVVDINDFSSYTIADIPGLIQGASKGKGLGLQFLRHIERTRILLFVLDISRFIESTFIESDKENSCESTHLITQFTILFEELQQYSQLLAHKHYGIALSKSDIALLQSFHQFNFMDYHVCSLQTKAYIAPCLEHYIHVGYTHSPNSSMQETHMQTQQQSKKTMLDCAPLFILPFSSVSGLNLESLRNLLFYALEYTSSKQQEFP</sequence>
<organism evidence="11 12">
    <name type="scientific">Helicobacter aurati</name>
    <dbReference type="NCBI Taxonomy" id="137778"/>
    <lineage>
        <taxon>Bacteria</taxon>
        <taxon>Pseudomonadati</taxon>
        <taxon>Campylobacterota</taxon>
        <taxon>Epsilonproteobacteria</taxon>
        <taxon>Campylobacterales</taxon>
        <taxon>Helicobacteraceae</taxon>
        <taxon>Helicobacter</taxon>
    </lineage>
</organism>
<reference evidence="11 12" key="1">
    <citation type="submission" date="2018-04" db="EMBL/GenBank/DDBJ databases">
        <title>Novel Campyloabacter and Helicobacter Species and Strains.</title>
        <authorList>
            <person name="Mannion A.J."/>
            <person name="Shen Z."/>
            <person name="Fox J.G."/>
        </authorList>
    </citation>
    <scope>NUCLEOTIDE SEQUENCE [LARGE SCALE GENOMIC DNA]</scope>
    <source>
        <strain evidence="11 12">MIT 97-5075</strain>
    </source>
</reference>
<dbReference type="PROSITE" id="PS51883">
    <property type="entry name" value="OBG"/>
    <property type="match status" value="1"/>
</dbReference>
<feature type="binding site" evidence="8">
    <location>
        <begin position="296"/>
        <end position="299"/>
    </location>
    <ligand>
        <name>GTP</name>
        <dbReference type="ChEBI" id="CHEBI:37565"/>
    </ligand>
</feature>
<dbReference type="EMBL" id="NXLW01000012">
    <property type="protein sequence ID" value="RDU71333.1"/>
    <property type="molecule type" value="Genomic_DNA"/>
</dbReference>
<evidence type="ECO:0000256" key="7">
    <source>
        <dbReference type="ARBA" id="ARBA00023134"/>
    </source>
</evidence>
<evidence type="ECO:0000256" key="5">
    <source>
        <dbReference type="ARBA" id="ARBA00022801"/>
    </source>
</evidence>
<dbReference type="InterPro" id="IPR006169">
    <property type="entry name" value="GTP1_OBG_dom"/>
</dbReference>
<dbReference type="InterPro" id="IPR027417">
    <property type="entry name" value="P-loop_NTPase"/>
</dbReference>
<gene>
    <name evidence="8" type="primary">obg</name>
    <name evidence="11" type="ORF">CQA66_06580</name>
</gene>
<comment type="subunit">
    <text evidence="8">Monomer.</text>
</comment>
<keyword evidence="3 8" id="KW-0479">Metal-binding</keyword>
<name>A0A3D8J1T9_9HELI</name>
<dbReference type="PIRSF" id="PIRSF002401">
    <property type="entry name" value="GTP_bd_Obg/CgtA"/>
    <property type="match status" value="1"/>
</dbReference>
<evidence type="ECO:0000259" key="10">
    <source>
        <dbReference type="PROSITE" id="PS51883"/>
    </source>
</evidence>
<dbReference type="NCBIfam" id="TIGR02729">
    <property type="entry name" value="Obg_CgtA"/>
    <property type="match status" value="1"/>
</dbReference>
<accession>A0A3D8J1T9</accession>
<evidence type="ECO:0000256" key="1">
    <source>
        <dbReference type="ARBA" id="ARBA00007699"/>
    </source>
</evidence>
<feature type="domain" description="OBG-type G" evidence="9">
    <location>
        <begin position="159"/>
        <end position="247"/>
    </location>
</feature>
<dbReference type="Gene3D" id="2.70.210.12">
    <property type="entry name" value="GTP1/OBG domain"/>
    <property type="match status" value="1"/>
</dbReference>
<keyword evidence="12" id="KW-1185">Reference proteome</keyword>
<dbReference type="AlphaFoldDB" id="A0A3D8J1T9"/>
<keyword evidence="2 8" id="KW-0963">Cytoplasm</keyword>
<dbReference type="CDD" id="cd01898">
    <property type="entry name" value="Obg"/>
    <property type="match status" value="1"/>
</dbReference>
<evidence type="ECO:0000256" key="6">
    <source>
        <dbReference type="ARBA" id="ARBA00022842"/>
    </source>
</evidence>
<dbReference type="InterPro" id="IPR006073">
    <property type="entry name" value="GTP-bd"/>
</dbReference>
<dbReference type="EC" id="3.6.5.-" evidence="8"/>
<dbReference type="InterPro" id="IPR031167">
    <property type="entry name" value="G_OBG"/>
</dbReference>
<dbReference type="NCBIfam" id="NF008956">
    <property type="entry name" value="PRK12299.1"/>
    <property type="match status" value="1"/>
</dbReference>
<feature type="binding site" evidence="8">
    <location>
        <position position="192"/>
    </location>
    <ligand>
        <name>Mg(2+)</name>
        <dbReference type="ChEBI" id="CHEBI:18420"/>
    </ligand>
</feature>
<keyword evidence="5 8" id="KW-0378">Hydrolase</keyword>
<dbReference type="Pfam" id="PF01926">
    <property type="entry name" value="MMR_HSR1"/>
    <property type="match status" value="1"/>
</dbReference>
<dbReference type="FunFam" id="2.70.210.12:FF:000001">
    <property type="entry name" value="GTPase Obg"/>
    <property type="match status" value="1"/>
</dbReference>
<dbReference type="PROSITE" id="PS00905">
    <property type="entry name" value="GTP1_OBG"/>
    <property type="match status" value="1"/>
</dbReference>
<feature type="binding site" evidence="8">
    <location>
        <position position="172"/>
    </location>
    <ligand>
        <name>Mg(2+)</name>
        <dbReference type="ChEBI" id="CHEBI:18420"/>
    </ligand>
</feature>
<evidence type="ECO:0000259" key="9">
    <source>
        <dbReference type="PROSITE" id="PS51710"/>
    </source>
</evidence>
<proteinExistence type="inferred from homology"/>
<keyword evidence="4 8" id="KW-0547">Nucleotide-binding</keyword>
<dbReference type="SUPFAM" id="SSF82051">
    <property type="entry name" value="Obg GTP-binding protein N-terminal domain"/>
    <property type="match status" value="1"/>
</dbReference>
<dbReference type="InterPro" id="IPR045086">
    <property type="entry name" value="OBG_GTPase"/>
</dbReference>
<evidence type="ECO:0000313" key="11">
    <source>
        <dbReference type="EMBL" id="RDU71333.1"/>
    </source>
</evidence>
<keyword evidence="6 8" id="KW-0460">Magnesium</keyword>
<dbReference type="GO" id="GO:0000287">
    <property type="term" value="F:magnesium ion binding"/>
    <property type="evidence" value="ECO:0007669"/>
    <property type="project" value="InterPro"/>
</dbReference>
<dbReference type="PANTHER" id="PTHR11702">
    <property type="entry name" value="DEVELOPMENTALLY REGULATED GTP-BINDING PROTEIN-RELATED"/>
    <property type="match status" value="1"/>
</dbReference>
<evidence type="ECO:0000313" key="12">
    <source>
        <dbReference type="Proteomes" id="UP000256424"/>
    </source>
</evidence>
<dbReference type="OrthoDB" id="9807318at2"/>
<dbReference type="PANTHER" id="PTHR11702:SF31">
    <property type="entry name" value="MITOCHONDRIAL RIBOSOME-ASSOCIATED GTPASE 2"/>
    <property type="match status" value="1"/>
</dbReference>
<evidence type="ECO:0000256" key="8">
    <source>
        <dbReference type="HAMAP-Rule" id="MF_01454"/>
    </source>
</evidence>
<evidence type="ECO:0000256" key="2">
    <source>
        <dbReference type="ARBA" id="ARBA00022490"/>
    </source>
</evidence>
<protein>
    <recommendedName>
        <fullName evidence="8">GTPase Obg</fullName>
        <ecNumber evidence="8">3.6.5.-</ecNumber>
    </recommendedName>
    <alternativeName>
        <fullName evidence="8">GTP-binding protein Obg</fullName>
    </alternativeName>
</protein>
<keyword evidence="7 8" id="KW-0342">GTP-binding</keyword>
<feature type="binding site" evidence="8">
    <location>
        <begin position="165"/>
        <end position="172"/>
    </location>
    <ligand>
        <name>GTP</name>
        <dbReference type="ChEBI" id="CHEBI:37565"/>
    </ligand>
</feature>
<dbReference type="PROSITE" id="PS51710">
    <property type="entry name" value="G_OBG"/>
    <property type="match status" value="1"/>
</dbReference>
<comment type="similarity">
    <text evidence="1 8">Belongs to the TRAFAC class OBG-HflX-like GTPase superfamily. OBG GTPase family.</text>
</comment>
<dbReference type="Gene3D" id="3.40.50.300">
    <property type="entry name" value="P-loop containing nucleotide triphosphate hydrolases"/>
    <property type="match status" value="1"/>
</dbReference>
<dbReference type="GO" id="GO:0003924">
    <property type="term" value="F:GTPase activity"/>
    <property type="evidence" value="ECO:0007669"/>
    <property type="project" value="UniProtKB-UniRule"/>
</dbReference>
<dbReference type="Proteomes" id="UP000256424">
    <property type="component" value="Unassembled WGS sequence"/>
</dbReference>
<dbReference type="HAMAP" id="MF_01454">
    <property type="entry name" value="GTPase_Obg"/>
    <property type="match status" value="1"/>
</dbReference>
<comment type="cofactor">
    <cofactor evidence="8">
        <name>Mg(2+)</name>
        <dbReference type="ChEBI" id="CHEBI:18420"/>
    </cofactor>
</comment>
<dbReference type="Pfam" id="PF01018">
    <property type="entry name" value="GTP1_OBG"/>
    <property type="match status" value="1"/>
</dbReference>
<dbReference type="GO" id="GO:0043022">
    <property type="term" value="F:ribosome binding"/>
    <property type="evidence" value="ECO:0007669"/>
    <property type="project" value="UniProtKB-ARBA"/>
</dbReference>
<evidence type="ECO:0000256" key="3">
    <source>
        <dbReference type="ARBA" id="ARBA00022723"/>
    </source>
</evidence>
<feature type="binding site" evidence="8">
    <location>
        <begin position="212"/>
        <end position="215"/>
    </location>
    <ligand>
        <name>GTP</name>
        <dbReference type="ChEBI" id="CHEBI:37565"/>
    </ligand>
</feature>
<evidence type="ECO:0000256" key="4">
    <source>
        <dbReference type="ARBA" id="ARBA00022741"/>
    </source>
</evidence>
<dbReference type="GO" id="GO:0005737">
    <property type="term" value="C:cytoplasm"/>
    <property type="evidence" value="ECO:0007669"/>
    <property type="project" value="UniProtKB-SubCell"/>
</dbReference>